<dbReference type="STRING" id="1408163.A0A0F4YVU1"/>
<evidence type="ECO:0000256" key="1">
    <source>
        <dbReference type="ARBA" id="ARBA00022723"/>
    </source>
</evidence>
<dbReference type="EMBL" id="LASV01000151">
    <property type="protein sequence ID" value="KKA22205.1"/>
    <property type="molecule type" value="Genomic_DNA"/>
</dbReference>
<feature type="region of interest" description="Disordered" evidence="7">
    <location>
        <begin position="161"/>
        <end position="184"/>
    </location>
</feature>
<dbReference type="PANTHER" id="PTHR47171:SF6">
    <property type="entry name" value="SPECIFIC TRANSCRIPTION FACTOR, PUTATIVE (AFU_ORTHOLOGUE AFUA_2G06130)-RELATED"/>
    <property type="match status" value="1"/>
</dbReference>
<organism evidence="9 10">
    <name type="scientific">Rasamsonia emersonii (strain ATCC 16479 / CBS 393.64 / IMI 116815)</name>
    <dbReference type="NCBI Taxonomy" id="1408163"/>
    <lineage>
        <taxon>Eukaryota</taxon>
        <taxon>Fungi</taxon>
        <taxon>Dikarya</taxon>
        <taxon>Ascomycota</taxon>
        <taxon>Pezizomycotina</taxon>
        <taxon>Eurotiomycetes</taxon>
        <taxon>Eurotiomycetidae</taxon>
        <taxon>Eurotiales</taxon>
        <taxon>Trichocomaceae</taxon>
        <taxon>Rasamsonia</taxon>
    </lineage>
</organism>
<feature type="compositionally biased region" description="Polar residues" evidence="7">
    <location>
        <begin position="59"/>
        <end position="72"/>
    </location>
</feature>
<evidence type="ECO:0000256" key="5">
    <source>
        <dbReference type="ARBA" id="ARBA00023163"/>
    </source>
</evidence>
<dbReference type="Pfam" id="PF04082">
    <property type="entry name" value="Fungal_trans"/>
    <property type="match status" value="1"/>
</dbReference>
<evidence type="ECO:0000256" key="2">
    <source>
        <dbReference type="ARBA" id="ARBA00022833"/>
    </source>
</evidence>
<keyword evidence="1" id="KW-0479">Metal-binding</keyword>
<feature type="domain" description="Xylanolytic transcriptional activator regulatory" evidence="8">
    <location>
        <begin position="320"/>
        <end position="391"/>
    </location>
</feature>
<feature type="compositionally biased region" description="Polar residues" evidence="7">
    <location>
        <begin position="165"/>
        <end position="180"/>
    </location>
</feature>
<protein>
    <submittedName>
        <fullName evidence="9">Fungal specific transcription factor domain-containing protein</fullName>
    </submittedName>
</protein>
<proteinExistence type="predicted"/>
<dbReference type="OrthoDB" id="10031947at2759"/>
<dbReference type="SMART" id="SM00906">
    <property type="entry name" value="Fungal_trans"/>
    <property type="match status" value="1"/>
</dbReference>
<evidence type="ECO:0000256" key="6">
    <source>
        <dbReference type="ARBA" id="ARBA00023242"/>
    </source>
</evidence>
<dbReference type="InterPro" id="IPR052073">
    <property type="entry name" value="Amide_Lactam_Regulators"/>
</dbReference>
<dbReference type="CDD" id="cd00067">
    <property type="entry name" value="GAL4"/>
    <property type="match status" value="1"/>
</dbReference>
<comment type="caution">
    <text evidence="9">The sequence shown here is derived from an EMBL/GenBank/DDBJ whole genome shotgun (WGS) entry which is preliminary data.</text>
</comment>
<sequence length="701" mass="78065">MLRFVPYKSDSDARSRRASQRACERCRKRKKRCDHENDSDGRHSESLSSSSLKKRSAKVPQQTSRETASTSNKRTRHGSGENHASSPLSESADDSRRSSRQSRNIFSEGNGPARTLEDESRFVGDLNPEATFLAATSPTTTMASTETDSIGVWISHKSPAKFTKRNPTSVTDQPRSSSGNAPDLGIPRLFTSHLEDACMRLLPEESDFQSIYKIYLEDIHPIFPVIDQGAFESTPAGSPDGVLLRQAICLAASAKPMAKDFLKFDSQTTSFSSRTEFIREIVFAIRTSLNLGLVKDKLVLIQALSLMGLFTQFADDRDLSAELTASAISYCHTTGLHLRSKDNNTGSLASGSRLFCCVWALDRLNAAFHGRPVLMHERDFDRDLETCFSEQEPCFQLFLRTVLLLDKVISLYRPEKEAVVPWEQDFPLFEDLVERSNALSVKSRLLATIEMLYHSVAMLSCRTKSLQKPPQSSISYLRQSLSATKATSIVSEDFHGQLCNLPIVPYAISLSLRVAYRELRLSRAPMLRMRARKQLLVNSTILRELGDIFWSATALANLAEQTVQEMDKVCSSLVHTTQQQHAAVAAKSTTDSTNPHGVMSPADSSTSQERRTTDDPETASQIQGQSRNNNQFPPPTTRDHQNITSHDLDFDDIDLSVFDNMPTDLDVFAHFDPDFDLSAVDATIGESITPLLPLDFEYPAS</sequence>
<keyword evidence="5" id="KW-0804">Transcription</keyword>
<dbReference type="CDD" id="cd12148">
    <property type="entry name" value="fungal_TF_MHR"/>
    <property type="match status" value="1"/>
</dbReference>
<keyword evidence="4" id="KW-0238">DNA-binding</keyword>
<evidence type="ECO:0000259" key="8">
    <source>
        <dbReference type="SMART" id="SM00906"/>
    </source>
</evidence>
<evidence type="ECO:0000256" key="7">
    <source>
        <dbReference type="SAM" id="MobiDB-lite"/>
    </source>
</evidence>
<evidence type="ECO:0000313" key="9">
    <source>
        <dbReference type="EMBL" id="KKA22205.1"/>
    </source>
</evidence>
<evidence type="ECO:0000313" key="10">
    <source>
        <dbReference type="Proteomes" id="UP000053958"/>
    </source>
</evidence>
<dbReference type="InterPro" id="IPR036864">
    <property type="entry name" value="Zn2-C6_fun-type_DNA-bd_sf"/>
</dbReference>
<feature type="compositionally biased region" description="Basic and acidic residues" evidence="7">
    <location>
        <begin position="33"/>
        <end position="45"/>
    </location>
</feature>
<feature type="compositionally biased region" description="Polar residues" evidence="7">
    <location>
        <begin position="618"/>
        <end position="631"/>
    </location>
</feature>
<reference evidence="9 10" key="1">
    <citation type="submission" date="2015-04" db="EMBL/GenBank/DDBJ databases">
        <authorList>
            <person name="Heijne W.H."/>
            <person name="Fedorova N.D."/>
            <person name="Nierman W.C."/>
            <person name="Vollebregt A.W."/>
            <person name="Zhao Z."/>
            <person name="Wu L."/>
            <person name="Kumar M."/>
            <person name="Stam H."/>
            <person name="van den Berg M.A."/>
            <person name="Pel H.J."/>
        </authorList>
    </citation>
    <scope>NUCLEOTIDE SEQUENCE [LARGE SCALE GENOMIC DNA]</scope>
    <source>
        <strain evidence="9 10">CBS 393.64</strain>
    </source>
</reference>
<dbReference type="InterPro" id="IPR001138">
    <property type="entry name" value="Zn2Cys6_DnaBD"/>
</dbReference>
<accession>A0A0F4YVU1</accession>
<feature type="region of interest" description="Disordered" evidence="7">
    <location>
        <begin position="581"/>
        <end position="644"/>
    </location>
</feature>
<keyword evidence="6" id="KW-0539">Nucleus</keyword>
<dbReference type="GeneID" id="25316118"/>
<dbReference type="RefSeq" id="XP_013328817.1">
    <property type="nucleotide sequence ID" value="XM_013473363.1"/>
</dbReference>
<dbReference type="GO" id="GO:0003677">
    <property type="term" value="F:DNA binding"/>
    <property type="evidence" value="ECO:0007669"/>
    <property type="project" value="UniProtKB-KW"/>
</dbReference>
<evidence type="ECO:0000256" key="4">
    <source>
        <dbReference type="ARBA" id="ARBA00023125"/>
    </source>
</evidence>
<evidence type="ECO:0000256" key="3">
    <source>
        <dbReference type="ARBA" id="ARBA00023015"/>
    </source>
</evidence>
<keyword evidence="10" id="KW-1185">Reference proteome</keyword>
<feature type="region of interest" description="Disordered" evidence="7">
    <location>
        <begin position="1"/>
        <end position="118"/>
    </location>
</feature>
<name>A0A0F4YVU1_RASE3</name>
<dbReference type="Proteomes" id="UP000053958">
    <property type="component" value="Unassembled WGS sequence"/>
</dbReference>
<gene>
    <name evidence="9" type="ORF">T310_3769</name>
</gene>
<dbReference type="PANTHER" id="PTHR47171">
    <property type="entry name" value="FARA-RELATED"/>
    <property type="match status" value="1"/>
</dbReference>
<dbReference type="InterPro" id="IPR007219">
    <property type="entry name" value="XnlR_reg_dom"/>
</dbReference>
<dbReference type="GO" id="GO:0008270">
    <property type="term" value="F:zinc ion binding"/>
    <property type="evidence" value="ECO:0007669"/>
    <property type="project" value="InterPro"/>
</dbReference>
<keyword evidence="3" id="KW-0805">Transcription regulation</keyword>
<dbReference type="GO" id="GO:0000981">
    <property type="term" value="F:DNA-binding transcription factor activity, RNA polymerase II-specific"/>
    <property type="evidence" value="ECO:0007669"/>
    <property type="project" value="InterPro"/>
</dbReference>
<dbReference type="AlphaFoldDB" id="A0A0F4YVU1"/>
<dbReference type="SUPFAM" id="SSF57701">
    <property type="entry name" value="Zn2/Cys6 DNA-binding domain"/>
    <property type="match status" value="1"/>
</dbReference>
<keyword evidence="2" id="KW-0862">Zinc</keyword>
<dbReference type="GO" id="GO:0006351">
    <property type="term" value="P:DNA-templated transcription"/>
    <property type="evidence" value="ECO:0007669"/>
    <property type="project" value="InterPro"/>
</dbReference>